<gene>
    <name evidence="2" type="ORF">JCGZ_11017</name>
</gene>
<accession>A0A067KS79</accession>
<feature type="region of interest" description="Disordered" evidence="1">
    <location>
        <begin position="20"/>
        <end position="62"/>
    </location>
</feature>
<keyword evidence="3" id="KW-1185">Reference proteome</keyword>
<sequence length="62" mass="7516">MQVVEDLTDRLDDESRSYVEIGASDDEEEEDKSSWVPQKTNIKKRRKTKWRRKQMRMKTLNT</sequence>
<proteinExistence type="predicted"/>
<evidence type="ECO:0000313" key="3">
    <source>
        <dbReference type="Proteomes" id="UP000027138"/>
    </source>
</evidence>
<organism evidence="2 3">
    <name type="scientific">Jatropha curcas</name>
    <name type="common">Barbados nut</name>
    <dbReference type="NCBI Taxonomy" id="180498"/>
    <lineage>
        <taxon>Eukaryota</taxon>
        <taxon>Viridiplantae</taxon>
        <taxon>Streptophyta</taxon>
        <taxon>Embryophyta</taxon>
        <taxon>Tracheophyta</taxon>
        <taxon>Spermatophyta</taxon>
        <taxon>Magnoliopsida</taxon>
        <taxon>eudicotyledons</taxon>
        <taxon>Gunneridae</taxon>
        <taxon>Pentapetalae</taxon>
        <taxon>rosids</taxon>
        <taxon>fabids</taxon>
        <taxon>Malpighiales</taxon>
        <taxon>Euphorbiaceae</taxon>
        <taxon>Crotonoideae</taxon>
        <taxon>Jatropheae</taxon>
        <taxon>Jatropha</taxon>
    </lineage>
</organism>
<feature type="compositionally biased region" description="Basic residues" evidence="1">
    <location>
        <begin position="41"/>
        <end position="56"/>
    </location>
</feature>
<name>A0A067KS79_JATCU</name>
<evidence type="ECO:0000313" key="2">
    <source>
        <dbReference type="EMBL" id="KDP34669.1"/>
    </source>
</evidence>
<reference evidence="2 3" key="1">
    <citation type="journal article" date="2014" name="PLoS ONE">
        <title>Global Analysis of Gene Expression Profiles in Physic Nut (Jatropha curcas L.) Seedlings Exposed to Salt Stress.</title>
        <authorList>
            <person name="Zhang L."/>
            <person name="Zhang C."/>
            <person name="Wu P."/>
            <person name="Chen Y."/>
            <person name="Li M."/>
            <person name="Jiang H."/>
            <person name="Wu G."/>
        </authorList>
    </citation>
    <scope>NUCLEOTIDE SEQUENCE [LARGE SCALE GENOMIC DNA]</scope>
    <source>
        <strain evidence="3">cv. GZQX0401</strain>
        <tissue evidence="2">Young leaves</tissue>
    </source>
</reference>
<dbReference type="Proteomes" id="UP000027138">
    <property type="component" value="Unassembled WGS sequence"/>
</dbReference>
<protein>
    <submittedName>
        <fullName evidence="2">Uncharacterized protein</fullName>
    </submittedName>
</protein>
<dbReference type="AlphaFoldDB" id="A0A067KS79"/>
<evidence type="ECO:0000256" key="1">
    <source>
        <dbReference type="SAM" id="MobiDB-lite"/>
    </source>
</evidence>
<dbReference type="EMBL" id="KK914514">
    <property type="protein sequence ID" value="KDP34669.1"/>
    <property type="molecule type" value="Genomic_DNA"/>
</dbReference>